<protein>
    <submittedName>
        <fullName evidence="5">Transcriptional regulator</fullName>
    </submittedName>
</protein>
<dbReference type="Proteomes" id="UP000265768">
    <property type="component" value="Unassembled WGS sequence"/>
</dbReference>
<dbReference type="GO" id="GO:0045892">
    <property type="term" value="P:negative regulation of DNA-templated transcription"/>
    <property type="evidence" value="ECO:0007669"/>
    <property type="project" value="InterPro"/>
</dbReference>
<comment type="similarity">
    <text evidence="1">Belongs to the BlaI transcriptional regulatory family.</text>
</comment>
<comment type="caution">
    <text evidence="5">The sequence shown here is derived from an EMBL/GenBank/DDBJ whole genome shotgun (WGS) entry which is preliminary data.</text>
</comment>
<dbReference type="GO" id="GO:0003677">
    <property type="term" value="F:DNA binding"/>
    <property type="evidence" value="ECO:0007669"/>
    <property type="project" value="UniProtKB-KW"/>
</dbReference>
<evidence type="ECO:0000313" key="5">
    <source>
        <dbReference type="EMBL" id="RJL30041.1"/>
    </source>
</evidence>
<keyword evidence="2" id="KW-0805">Transcription regulation</keyword>
<dbReference type="InterPro" id="IPR005650">
    <property type="entry name" value="BlaI_family"/>
</dbReference>
<name>A0A3A4AM67_9ACTN</name>
<keyword evidence="3" id="KW-0238">DNA-binding</keyword>
<gene>
    <name evidence="5" type="ORF">D5H75_24185</name>
</gene>
<organism evidence="5 6">
    <name type="scientific">Bailinhaonella thermotolerans</name>
    <dbReference type="NCBI Taxonomy" id="1070861"/>
    <lineage>
        <taxon>Bacteria</taxon>
        <taxon>Bacillati</taxon>
        <taxon>Actinomycetota</taxon>
        <taxon>Actinomycetes</taxon>
        <taxon>Streptosporangiales</taxon>
        <taxon>Streptosporangiaceae</taxon>
        <taxon>Bailinhaonella</taxon>
    </lineage>
</organism>
<dbReference type="SUPFAM" id="SSF46785">
    <property type="entry name" value="Winged helix' DNA-binding domain"/>
    <property type="match status" value="1"/>
</dbReference>
<proteinExistence type="inferred from homology"/>
<evidence type="ECO:0000256" key="2">
    <source>
        <dbReference type="ARBA" id="ARBA00023015"/>
    </source>
</evidence>
<dbReference type="Gene3D" id="1.10.10.10">
    <property type="entry name" value="Winged helix-like DNA-binding domain superfamily/Winged helix DNA-binding domain"/>
    <property type="match status" value="1"/>
</dbReference>
<dbReference type="InterPro" id="IPR036390">
    <property type="entry name" value="WH_DNA-bd_sf"/>
</dbReference>
<dbReference type="EMBL" id="QZEY01000010">
    <property type="protein sequence ID" value="RJL30041.1"/>
    <property type="molecule type" value="Genomic_DNA"/>
</dbReference>
<sequence length="142" mass="15292">MRVRRAKGRVVRLGNLERSIMEALWARPEGVFAQELADSLPSRPAATTVLTVLVRLSNKGLVSRERRGRAHLYKATAGKDAFVAETMRAALDEAGDLSAAVNRFVGSVSPEVAAALREALDDRGEALEGRGEVLEGRGEAKP</sequence>
<evidence type="ECO:0000256" key="1">
    <source>
        <dbReference type="ARBA" id="ARBA00011046"/>
    </source>
</evidence>
<evidence type="ECO:0000256" key="3">
    <source>
        <dbReference type="ARBA" id="ARBA00023125"/>
    </source>
</evidence>
<dbReference type="AlphaFoldDB" id="A0A3A4AM67"/>
<evidence type="ECO:0000256" key="4">
    <source>
        <dbReference type="ARBA" id="ARBA00023163"/>
    </source>
</evidence>
<dbReference type="OrthoDB" id="9813987at2"/>
<dbReference type="Gene3D" id="6.10.140.850">
    <property type="match status" value="1"/>
</dbReference>
<dbReference type="InterPro" id="IPR036388">
    <property type="entry name" value="WH-like_DNA-bd_sf"/>
</dbReference>
<reference evidence="5 6" key="1">
    <citation type="submission" date="2018-09" db="EMBL/GenBank/DDBJ databases">
        <title>YIM 75507 draft genome.</title>
        <authorList>
            <person name="Tang S."/>
            <person name="Feng Y."/>
        </authorList>
    </citation>
    <scope>NUCLEOTIDE SEQUENCE [LARGE SCALE GENOMIC DNA]</scope>
    <source>
        <strain evidence="5 6">YIM 75507</strain>
    </source>
</reference>
<accession>A0A3A4AM67</accession>
<keyword evidence="4" id="KW-0804">Transcription</keyword>
<keyword evidence="6" id="KW-1185">Reference proteome</keyword>
<dbReference type="Pfam" id="PF03965">
    <property type="entry name" value="Penicillinase_R"/>
    <property type="match status" value="1"/>
</dbReference>
<evidence type="ECO:0000313" key="6">
    <source>
        <dbReference type="Proteomes" id="UP000265768"/>
    </source>
</evidence>